<dbReference type="WBParaSite" id="HPBE_0002511001-mRNA-1">
    <property type="protein sequence ID" value="HPBE_0002511001-mRNA-1"/>
    <property type="gene ID" value="HPBE_0002511001"/>
</dbReference>
<accession>A0A183GQZ0</accession>
<gene>
    <name evidence="2" type="ORF">HPBE_LOCUS25109</name>
</gene>
<dbReference type="Proteomes" id="UP000050761">
    <property type="component" value="Unassembled WGS sequence"/>
</dbReference>
<name>A0A183GQZ0_HELPZ</name>
<evidence type="ECO:0000259" key="1">
    <source>
        <dbReference type="Pfam" id="PF07245"/>
    </source>
</evidence>
<organism evidence="3 4">
    <name type="scientific">Heligmosomoides polygyrus</name>
    <name type="common">Parasitic roundworm</name>
    <dbReference type="NCBI Taxonomy" id="6339"/>
    <lineage>
        <taxon>Eukaryota</taxon>
        <taxon>Metazoa</taxon>
        <taxon>Ecdysozoa</taxon>
        <taxon>Nematoda</taxon>
        <taxon>Chromadorea</taxon>
        <taxon>Rhabditida</taxon>
        <taxon>Rhabditina</taxon>
        <taxon>Rhabditomorpha</taxon>
        <taxon>Strongyloidea</taxon>
        <taxon>Heligmosomidae</taxon>
        <taxon>Heligmosomoides</taxon>
    </lineage>
</organism>
<evidence type="ECO:0000313" key="4">
    <source>
        <dbReference type="WBParaSite" id="HPBE_0002511001-mRNA-1"/>
    </source>
</evidence>
<reference evidence="4" key="2">
    <citation type="submission" date="2019-09" db="UniProtKB">
        <authorList>
            <consortium name="WormBaseParasite"/>
        </authorList>
    </citation>
    <scope>IDENTIFICATION</scope>
</reference>
<dbReference type="OrthoDB" id="5875705at2759"/>
<protein>
    <submittedName>
        <fullName evidence="4">Phlebovirus_G2 domain-containing protein</fullName>
    </submittedName>
</protein>
<keyword evidence="3" id="KW-1185">Reference proteome</keyword>
<dbReference type="Pfam" id="PF07245">
    <property type="entry name" value="Phlebovirus_G2"/>
    <property type="match status" value="1"/>
</dbReference>
<proteinExistence type="predicted"/>
<dbReference type="InterPro" id="IPR009878">
    <property type="entry name" value="Phlebovirus_G2_fusion"/>
</dbReference>
<evidence type="ECO:0000313" key="3">
    <source>
        <dbReference type="Proteomes" id="UP000050761"/>
    </source>
</evidence>
<sequence>MLACEDKNELERQLKAWCDCLEMFTFQLNVKKTKYLTTKASVILPREHPQNVRGPMVHGGGGRGEARRLASGLPTALSCQDVDIFEHKTTVCSTSKSNRQVCKVVITEVIKINSFSKEACFRLQNQGIKEIRIKWNELRLLCDKHTTMFTRNTILRVLDTKRFLRFLVLPPVIDCLFVEKHVIKRLLPSNFCFTSCPQPCPSFIDSGDYR</sequence>
<dbReference type="EMBL" id="UZAH01037362">
    <property type="protein sequence ID" value="VDP49133.1"/>
    <property type="molecule type" value="Genomic_DNA"/>
</dbReference>
<feature type="domain" description="Phlebovirus glycoprotein G2 fusion" evidence="1">
    <location>
        <begin position="79"/>
        <end position="162"/>
    </location>
</feature>
<dbReference type="Gene3D" id="2.60.98.50">
    <property type="match status" value="1"/>
</dbReference>
<evidence type="ECO:0000313" key="2">
    <source>
        <dbReference type="EMBL" id="VDP49133.1"/>
    </source>
</evidence>
<dbReference type="AlphaFoldDB" id="A0A183GQZ0"/>
<accession>A0A3P8HSR1</accession>
<reference evidence="2 3" key="1">
    <citation type="submission" date="2018-11" db="EMBL/GenBank/DDBJ databases">
        <authorList>
            <consortium name="Pathogen Informatics"/>
        </authorList>
    </citation>
    <scope>NUCLEOTIDE SEQUENCE [LARGE SCALE GENOMIC DNA]</scope>
</reference>